<dbReference type="Proteomes" id="UP000825935">
    <property type="component" value="Chromosome 36"/>
</dbReference>
<dbReference type="Pfam" id="PF05678">
    <property type="entry name" value="VQ"/>
    <property type="match status" value="1"/>
</dbReference>
<feature type="region of interest" description="Disordered" evidence="1">
    <location>
        <begin position="282"/>
        <end position="311"/>
    </location>
</feature>
<reference evidence="3" key="1">
    <citation type="submission" date="2021-08" db="EMBL/GenBank/DDBJ databases">
        <title>WGS assembly of Ceratopteris richardii.</title>
        <authorList>
            <person name="Marchant D.B."/>
            <person name="Chen G."/>
            <person name="Jenkins J."/>
            <person name="Shu S."/>
            <person name="Leebens-Mack J."/>
            <person name="Grimwood J."/>
            <person name="Schmutz J."/>
            <person name="Soltis P."/>
            <person name="Soltis D."/>
            <person name="Chen Z.-H."/>
        </authorList>
    </citation>
    <scope>NUCLEOTIDE SEQUENCE</scope>
    <source>
        <strain evidence="3">Whitten #5841</strain>
        <tissue evidence="3">Leaf</tissue>
    </source>
</reference>
<dbReference type="InterPro" id="IPR008889">
    <property type="entry name" value="VQ"/>
</dbReference>
<feature type="compositionally biased region" description="Basic and acidic residues" evidence="1">
    <location>
        <begin position="284"/>
        <end position="294"/>
    </location>
</feature>
<name>A0A8T2QD39_CERRI</name>
<proteinExistence type="predicted"/>
<accession>A0A8T2QD39</accession>
<evidence type="ECO:0000256" key="1">
    <source>
        <dbReference type="SAM" id="MobiDB-lite"/>
    </source>
</evidence>
<feature type="domain" description="VQ" evidence="2">
    <location>
        <begin position="168"/>
        <end position="186"/>
    </location>
</feature>
<feature type="region of interest" description="Disordered" evidence="1">
    <location>
        <begin position="25"/>
        <end position="49"/>
    </location>
</feature>
<organism evidence="3 4">
    <name type="scientific">Ceratopteris richardii</name>
    <name type="common">Triangle waterfern</name>
    <dbReference type="NCBI Taxonomy" id="49495"/>
    <lineage>
        <taxon>Eukaryota</taxon>
        <taxon>Viridiplantae</taxon>
        <taxon>Streptophyta</taxon>
        <taxon>Embryophyta</taxon>
        <taxon>Tracheophyta</taxon>
        <taxon>Polypodiopsida</taxon>
        <taxon>Polypodiidae</taxon>
        <taxon>Polypodiales</taxon>
        <taxon>Pteridineae</taxon>
        <taxon>Pteridaceae</taxon>
        <taxon>Parkerioideae</taxon>
        <taxon>Ceratopteris</taxon>
    </lineage>
</organism>
<comment type="caution">
    <text evidence="3">The sequence shown here is derived from an EMBL/GenBank/DDBJ whole genome shotgun (WGS) entry which is preliminary data.</text>
</comment>
<dbReference type="EMBL" id="CM035441">
    <property type="protein sequence ID" value="KAH7281383.1"/>
    <property type="molecule type" value="Genomic_DNA"/>
</dbReference>
<sequence length="311" mass="34001">MEPSDVPNLYLQSYNEVHRSCAQAVTGAPSTSGTAEKHSVPRFATTPPSVCTKRRISGKRYRRPPRKTSASAPFRKFIASAPFRRFIADKSTFKEIVHRFTGEGTSAHLSADSQKGSRPFSTSTCSPQCPNYGTPCCISKIDRSRGTAEEPPVPLEEPPSPPFRKFVVEKSNFKEIVQRFTGEPAALQSLSGERNGASPLCESAYTPPCLNHGTPDMYNGDNVIVRAIFQSLCTRQALSSYLLRQPSSRVPTMTPESSIRNVNLSSPQASVGARMSASMSVACEKPKRETEVVSKKVPVAQKAKKEGKTRD</sequence>
<evidence type="ECO:0000313" key="4">
    <source>
        <dbReference type="Proteomes" id="UP000825935"/>
    </source>
</evidence>
<dbReference type="AlphaFoldDB" id="A0A8T2QD39"/>
<evidence type="ECO:0000313" key="3">
    <source>
        <dbReference type="EMBL" id="KAH7281383.1"/>
    </source>
</evidence>
<keyword evidence="4" id="KW-1185">Reference proteome</keyword>
<protein>
    <recommendedName>
        <fullName evidence="2">VQ domain-containing protein</fullName>
    </recommendedName>
</protein>
<evidence type="ECO:0000259" key="2">
    <source>
        <dbReference type="Pfam" id="PF05678"/>
    </source>
</evidence>
<gene>
    <name evidence="3" type="ORF">KP509_36G044400</name>
</gene>